<comment type="caution">
    <text evidence="2">The sequence shown here is derived from an EMBL/GenBank/DDBJ whole genome shotgun (WGS) entry which is preliminary data.</text>
</comment>
<dbReference type="Proteomes" id="UP001050808">
    <property type="component" value="Unassembled WGS sequence"/>
</dbReference>
<organism evidence="2 3">
    <name type="scientific">Streptomyces violascens</name>
    <dbReference type="NCBI Taxonomy" id="67381"/>
    <lineage>
        <taxon>Bacteria</taxon>
        <taxon>Bacillati</taxon>
        <taxon>Actinomycetota</taxon>
        <taxon>Actinomycetes</taxon>
        <taxon>Kitasatosporales</taxon>
        <taxon>Streptomycetaceae</taxon>
        <taxon>Streptomyces</taxon>
    </lineage>
</organism>
<reference evidence="2" key="1">
    <citation type="submission" date="2024-05" db="EMBL/GenBank/DDBJ databases">
        <title>Whole genome shotgun sequence of Streptomyces violascens NBRC 12920.</title>
        <authorList>
            <person name="Komaki H."/>
            <person name="Tamura T."/>
        </authorList>
    </citation>
    <scope>NUCLEOTIDE SEQUENCE</scope>
    <source>
        <strain evidence="2">NBRC 12920</strain>
    </source>
</reference>
<feature type="region of interest" description="Disordered" evidence="1">
    <location>
        <begin position="1"/>
        <end position="54"/>
    </location>
</feature>
<dbReference type="RefSeq" id="WP_226599183.1">
    <property type="nucleotide sequence ID" value="NZ_BNDY01000017.1"/>
</dbReference>
<evidence type="ECO:0000256" key="1">
    <source>
        <dbReference type="SAM" id="MobiDB-lite"/>
    </source>
</evidence>
<accession>A0ABQ3QT07</accession>
<feature type="compositionally biased region" description="Basic and acidic residues" evidence="1">
    <location>
        <begin position="27"/>
        <end position="54"/>
    </location>
</feature>
<evidence type="ECO:0000313" key="2">
    <source>
        <dbReference type="EMBL" id="GHI40417.1"/>
    </source>
</evidence>
<dbReference type="EMBL" id="BNDY01000017">
    <property type="protein sequence ID" value="GHI40417.1"/>
    <property type="molecule type" value="Genomic_DNA"/>
</dbReference>
<name>A0ABQ3QT07_9ACTN</name>
<sequence length="54" mass="6353">MNNEQGRHGQSDMDLQGWEGWLYHDPASSDREENSLRHTEDPLHQTDDTTDRSR</sequence>
<gene>
    <name evidence="2" type="ORF">Sviol_48250</name>
</gene>
<evidence type="ECO:0000313" key="3">
    <source>
        <dbReference type="Proteomes" id="UP001050808"/>
    </source>
</evidence>
<feature type="compositionally biased region" description="Basic and acidic residues" evidence="1">
    <location>
        <begin position="1"/>
        <end position="11"/>
    </location>
</feature>
<protein>
    <submittedName>
        <fullName evidence="2">Uncharacterized protein</fullName>
    </submittedName>
</protein>
<keyword evidence="3" id="KW-1185">Reference proteome</keyword>
<proteinExistence type="predicted"/>